<feature type="compositionally biased region" description="Polar residues" evidence="1">
    <location>
        <begin position="264"/>
        <end position="274"/>
    </location>
</feature>
<name>A0A1Z5TJR1_HORWE</name>
<feature type="region of interest" description="Disordered" evidence="1">
    <location>
        <begin position="89"/>
        <end position="133"/>
    </location>
</feature>
<gene>
    <name evidence="2" type="ORF">BTJ68_05466</name>
</gene>
<dbReference type="AlphaFoldDB" id="A0A1Z5TJR1"/>
<sequence length="560" mass="62648">MHRGFQSVGHLPLLDVDLVKERYSQPSVARNNTLPSCEQGRRRYQNQRSCSGQHRGAMVTPQEYASLPDSVRRKYFSCDERLHLAQAAAAQKRKKQRRKQTWLSTSTSMEFNNPAPISDAAVQHRPTVSHAAQRKSIRLQSDLGHITKEQADWFFGLPEKARKQYFSQEERTILTKQCQQALDTAAFELSQLPGYISLECDANKSAQVADGEIPNDTSEEPIVKASTEAVESNETEPRTLEPVRTADSMGILDYYTRRKSSLATITNSRPNDVPSSPPTCTPPRAQRPPRRRRFHRRLSLKPIALPPIKLAPAPALPSPTTLGFQMSSRLSQPCEQPAVFPYEEFPGLRHDSTDEAAVHSRQDTLNFHQFDDTIEFGLSSSTLLPLSSDSDRPFAIRRTPSLNDMDCDASSLDSRGPLTPTAGMDQDDHEDSNQPTPSDSTLALPVQLNTPGKAAHFRHDHNPTGHYPHDMGFRITLTQPEPMDSQEELHSHHNPQDSPFHSKGSDPLALERLAVCEDHSGRNGAFANYIEPGEKGLKKVWKTLKKHVSDDKLYKSSSTS</sequence>
<reference evidence="2 3" key="1">
    <citation type="submission" date="2017-01" db="EMBL/GenBank/DDBJ databases">
        <title>The recent genome duplication of the halophilic yeast Hortaea werneckii: insights from long-read sequencing.</title>
        <authorList>
            <person name="Sinha S."/>
            <person name="Flibotte S."/>
            <person name="Neira M."/>
            <person name="Lenassi M."/>
            <person name="Gostincar C."/>
            <person name="Stajich J.E."/>
            <person name="Nislow C.E."/>
        </authorList>
    </citation>
    <scope>NUCLEOTIDE SEQUENCE [LARGE SCALE GENOMIC DNA]</scope>
    <source>
        <strain evidence="2 3">EXF-2000</strain>
    </source>
</reference>
<proteinExistence type="predicted"/>
<dbReference type="VEuPathDB" id="FungiDB:BTJ68_05466"/>
<organism evidence="2 3">
    <name type="scientific">Hortaea werneckii EXF-2000</name>
    <dbReference type="NCBI Taxonomy" id="1157616"/>
    <lineage>
        <taxon>Eukaryota</taxon>
        <taxon>Fungi</taxon>
        <taxon>Dikarya</taxon>
        <taxon>Ascomycota</taxon>
        <taxon>Pezizomycotina</taxon>
        <taxon>Dothideomycetes</taxon>
        <taxon>Dothideomycetidae</taxon>
        <taxon>Mycosphaerellales</taxon>
        <taxon>Teratosphaeriaceae</taxon>
        <taxon>Hortaea</taxon>
    </lineage>
</organism>
<feature type="region of interest" description="Disordered" evidence="1">
    <location>
        <begin position="482"/>
        <end position="505"/>
    </location>
</feature>
<protein>
    <submittedName>
        <fullName evidence="2">Uncharacterized protein</fullName>
    </submittedName>
</protein>
<dbReference type="EMBL" id="MUNK01000034">
    <property type="protein sequence ID" value="OTA36219.1"/>
    <property type="molecule type" value="Genomic_DNA"/>
</dbReference>
<comment type="caution">
    <text evidence="2">The sequence shown here is derived from an EMBL/GenBank/DDBJ whole genome shotgun (WGS) entry which is preliminary data.</text>
</comment>
<dbReference type="Proteomes" id="UP000194280">
    <property type="component" value="Unassembled WGS sequence"/>
</dbReference>
<keyword evidence="3" id="KW-1185">Reference proteome</keyword>
<evidence type="ECO:0000313" key="3">
    <source>
        <dbReference type="Proteomes" id="UP000194280"/>
    </source>
</evidence>
<feature type="region of interest" description="Disordered" evidence="1">
    <location>
        <begin position="387"/>
        <end position="444"/>
    </location>
</feature>
<accession>A0A1Z5TJR1</accession>
<dbReference type="InParanoid" id="A0A1Z5TJR1"/>
<dbReference type="OrthoDB" id="5380370at2759"/>
<evidence type="ECO:0000313" key="2">
    <source>
        <dbReference type="EMBL" id="OTA36219.1"/>
    </source>
</evidence>
<feature type="region of interest" description="Disordered" evidence="1">
    <location>
        <begin position="264"/>
        <end position="292"/>
    </location>
</feature>
<feature type="compositionally biased region" description="Polar residues" evidence="1">
    <location>
        <begin position="101"/>
        <end position="111"/>
    </location>
</feature>
<evidence type="ECO:0000256" key="1">
    <source>
        <dbReference type="SAM" id="MobiDB-lite"/>
    </source>
</evidence>
<feature type="compositionally biased region" description="Basic residues" evidence="1">
    <location>
        <begin position="91"/>
        <end position="100"/>
    </location>
</feature>
<feature type="region of interest" description="Disordered" evidence="1">
    <location>
        <begin position="225"/>
        <end position="244"/>
    </location>
</feature>